<protein>
    <submittedName>
        <fullName evidence="2">Universal stress protein family protein</fullName>
    </submittedName>
</protein>
<dbReference type="Gene3D" id="3.40.50.12370">
    <property type="match status" value="1"/>
</dbReference>
<gene>
    <name evidence="2" type="ORF">MCHLDSM_01134</name>
</gene>
<dbReference type="Proteomes" id="UP000036513">
    <property type="component" value="Unassembled WGS sequence"/>
</dbReference>
<evidence type="ECO:0000313" key="2">
    <source>
        <dbReference type="EMBL" id="KMO82511.1"/>
    </source>
</evidence>
<organism evidence="2 3">
    <name type="scientific">Mycolicibacterium chlorophenolicum</name>
    <dbReference type="NCBI Taxonomy" id="37916"/>
    <lineage>
        <taxon>Bacteria</taxon>
        <taxon>Bacillati</taxon>
        <taxon>Actinomycetota</taxon>
        <taxon>Actinomycetes</taxon>
        <taxon>Mycobacteriales</taxon>
        <taxon>Mycobacteriaceae</taxon>
        <taxon>Mycolicibacterium</taxon>
    </lineage>
</organism>
<dbReference type="SUPFAM" id="SSF52402">
    <property type="entry name" value="Adenine nucleotide alpha hydrolases-like"/>
    <property type="match status" value="1"/>
</dbReference>
<sequence length="180" mass="19282">MNADEYGHDGGRGPLMGFHDGPVPRTQPQAALIVGWDAHRASTAALRFSVILALRLTAHIHVVHTADVDDMPIDPDAADWEKQMTETLAGEENEARRLLDELPASWTYHAGHGDPADLLARVADRYSALLVIIGSPRGGLLSLLDTGLGQSVSHRMIGQRRTPLLLVPADTLAGDEGSSS</sequence>
<reference evidence="2 3" key="1">
    <citation type="journal article" date="2015" name="Genome Biol. Evol.">
        <title>Characterization of Three Mycobacterium spp. with Potential Use in Bioremediation by Genome Sequencing and Comparative Genomics.</title>
        <authorList>
            <person name="Das S."/>
            <person name="Pettersson B.M."/>
            <person name="Behra P.R."/>
            <person name="Ramesh M."/>
            <person name="Dasgupta S."/>
            <person name="Bhattacharya A."/>
            <person name="Kirsebom L.A."/>
        </authorList>
    </citation>
    <scope>NUCLEOTIDE SEQUENCE [LARGE SCALE GENOMIC DNA]</scope>
    <source>
        <strain evidence="2 3">DSM 43826</strain>
    </source>
</reference>
<evidence type="ECO:0000259" key="1">
    <source>
        <dbReference type="Pfam" id="PF00582"/>
    </source>
</evidence>
<dbReference type="AlphaFoldDB" id="A0A0J6ZCU5"/>
<dbReference type="SMR" id="A0A0J6ZCU5"/>
<dbReference type="EMBL" id="JYNL01000009">
    <property type="protein sequence ID" value="KMO82511.1"/>
    <property type="molecule type" value="Genomic_DNA"/>
</dbReference>
<dbReference type="PATRIC" id="fig|37916.4.peg.1013"/>
<dbReference type="InterPro" id="IPR006016">
    <property type="entry name" value="UspA"/>
</dbReference>
<dbReference type="Pfam" id="PF00582">
    <property type="entry name" value="Usp"/>
    <property type="match status" value="1"/>
</dbReference>
<comment type="caution">
    <text evidence="2">The sequence shown here is derived from an EMBL/GenBank/DDBJ whole genome shotgun (WGS) entry which is preliminary data.</text>
</comment>
<evidence type="ECO:0000313" key="3">
    <source>
        <dbReference type="Proteomes" id="UP000036513"/>
    </source>
</evidence>
<dbReference type="STRING" id="37916.MCHLDSM_01134"/>
<accession>A0A0J6ZCU5</accession>
<dbReference type="CDD" id="cd00293">
    <property type="entry name" value="USP-like"/>
    <property type="match status" value="1"/>
</dbReference>
<feature type="domain" description="UspA" evidence="1">
    <location>
        <begin position="33"/>
        <end position="168"/>
    </location>
</feature>
<name>A0A0J6ZCU5_9MYCO</name>
<keyword evidence="3" id="KW-1185">Reference proteome</keyword>
<proteinExistence type="predicted"/>